<gene>
    <name evidence="2" type="ORF">LCMAC101_06160</name>
</gene>
<feature type="compositionally biased region" description="Acidic residues" evidence="1">
    <location>
        <begin position="298"/>
        <end position="308"/>
    </location>
</feature>
<accession>A0A481YSZ1</accession>
<dbReference type="EMBL" id="MK500328">
    <property type="protein sequence ID" value="QBK86021.1"/>
    <property type="molecule type" value="Genomic_DNA"/>
</dbReference>
<feature type="region of interest" description="Disordered" evidence="1">
    <location>
        <begin position="381"/>
        <end position="427"/>
    </location>
</feature>
<evidence type="ECO:0000256" key="1">
    <source>
        <dbReference type="SAM" id="MobiDB-lite"/>
    </source>
</evidence>
<organism evidence="2">
    <name type="scientific">Marseillevirus LCMAC101</name>
    <dbReference type="NCBI Taxonomy" id="2506602"/>
    <lineage>
        <taxon>Viruses</taxon>
        <taxon>Varidnaviria</taxon>
        <taxon>Bamfordvirae</taxon>
        <taxon>Nucleocytoviricota</taxon>
        <taxon>Megaviricetes</taxon>
        <taxon>Pimascovirales</taxon>
        <taxon>Pimascovirales incertae sedis</taxon>
        <taxon>Marseilleviridae</taxon>
    </lineage>
</organism>
<evidence type="ECO:0000313" key="2">
    <source>
        <dbReference type="EMBL" id="QBK86021.1"/>
    </source>
</evidence>
<feature type="region of interest" description="Disordered" evidence="1">
    <location>
        <begin position="295"/>
        <end position="325"/>
    </location>
</feature>
<feature type="compositionally biased region" description="Low complexity" evidence="1">
    <location>
        <begin position="309"/>
        <end position="323"/>
    </location>
</feature>
<proteinExistence type="predicted"/>
<sequence>MDVKQIIEKLSLLSMQDLRELSEAVEGEMNPPLGELDAWRSQNPDRKFEWVVHEFHEMCSVALVLFHGGDMDLYKGKSTSVDLAKRVAMRSALRKIESDKDCPEYDKDESDKDKAVRCISDSDESDIDDEPSCKKITRKFPSMKKPNRLYKLGEIETDQGVKLSSMHLAKFDFRGKTPLKAAEKFFGKLTNFDGAPRTYTFSLTSKTLGEKERKFFFKGSRNIKPSVSPIMKWDEDKKIYTDGEFVYTSLEKIYARLLLNEKLRPLTTSEVIGLKSRGIQCEKVSMEYLLDIQKQQDDSEESSSEADSDSSSSEADSDSSSSEADSDELSYCCERVTRGKGLCGKPATKCIKYPNSNVMWFCGNEKCGCYKVKMDELRRQEKRVHMKSEKPSEETSDSSEDELRRQEKRVHMKIEKPSEETSDSSEDETCKLGHVHWCPKYRLYTDGKFVYNESTEAFGKLCSCKESPCIHGDGYKVHPLVLSDIFVLKESKIEVVKQLQPSRIKSHVIESRKFHATSELKNIAKRRHCSEEDYSDEERVYSDNELDGCG</sequence>
<protein>
    <submittedName>
        <fullName evidence="2">Uncharacterized protein</fullName>
    </submittedName>
</protein>
<name>A0A481YSZ1_9VIRU</name>
<reference evidence="2" key="1">
    <citation type="journal article" date="2019" name="MBio">
        <title>Virus Genomes from Deep Sea Sediments Expand the Ocean Megavirome and Support Independent Origins of Viral Gigantism.</title>
        <authorList>
            <person name="Backstrom D."/>
            <person name="Yutin N."/>
            <person name="Jorgensen S.L."/>
            <person name="Dharamshi J."/>
            <person name="Homa F."/>
            <person name="Zaremba-Niedwiedzka K."/>
            <person name="Spang A."/>
            <person name="Wolf Y.I."/>
            <person name="Koonin E.V."/>
            <person name="Ettema T.J."/>
        </authorList>
    </citation>
    <scope>NUCLEOTIDE SEQUENCE</scope>
</reference>